<accession>A0A7C4I855</accession>
<dbReference type="InterPro" id="IPR027417">
    <property type="entry name" value="P-loop_NTPase"/>
</dbReference>
<dbReference type="Pfam" id="PF01935">
    <property type="entry name" value="DUF87"/>
    <property type="match status" value="1"/>
</dbReference>
<feature type="domain" description="Helicase HerA central" evidence="1">
    <location>
        <begin position="41"/>
        <end position="92"/>
    </location>
</feature>
<reference evidence="3" key="1">
    <citation type="journal article" date="2020" name="mSystems">
        <title>Genome- and Community-Level Interaction Insights into Carbon Utilization and Element Cycling Functions of Hydrothermarchaeota in Hydrothermal Sediment.</title>
        <authorList>
            <person name="Zhou Z."/>
            <person name="Liu Y."/>
            <person name="Xu W."/>
            <person name="Pan J."/>
            <person name="Luo Z.H."/>
            <person name="Li M."/>
        </authorList>
    </citation>
    <scope>NUCLEOTIDE SEQUENCE [LARGE SCALE GENOMIC DNA]</scope>
    <source>
        <strain evidence="4">SpSt-1073</strain>
        <strain evidence="3">SpSt-613</strain>
        <strain evidence="2">SpSt-669</strain>
    </source>
</reference>
<sequence length="231" mass="25490">MACLAASLGRLGHQLHHRRCRGIPLPTRGREIWSYISSHHRHNTQTALNTEELLGKRTLIIGEAGSGKTSLLAQILHSLLTKLGPCSITVIDLAPPRIMDVGGPLTDHMKVDGLHYKRPPNVYAPRLMACNAEELKKYVHSNLEPAKRLFNEFIQNPTPVLAVNDVTIFLHGADAAELLAYVEKASTFIATAYYGAKLSEDFGTGLSASERRKVEELTKHVDIVINLNSSR</sequence>
<gene>
    <name evidence="4" type="ORF">ENM30_05160</name>
    <name evidence="3" type="ORF">ENT82_05130</name>
    <name evidence="2" type="ORF">ENU43_08325</name>
</gene>
<organism evidence="3">
    <name type="scientific">Caldiarchaeum subterraneum</name>
    <dbReference type="NCBI Taxonomy" id="311458"/>
    <lineage>
        <taxon>Archaea</taxon>
        <taxon>Nitrososphaerota</taxon>
        <taxon>Candidatus Caldarchaeales</taxon>
        <taxon>Candidatus Caldarchaeaceae</taxon>
        <taxon>Candidatus Caldarchaeum</taxon>
    </lineage>
</organism>
<dbReference type="EMBL" id="DTAD01000055">
    <property type="protein sequence ID" value="HGN90492.1"/>
    <property type="molecule type" value="Genomic_DNA"/>
</dbReference>
<name>A0A7C4I855_CALS0</name>
<dbReference type="EMBL" id="DRXG01000112">
    <property type="protein sequence ID" value="HHN52683.1"/>
    <property type="molecule type" value="Genomic_DNA"/>
</dbReference>
<dbReference type="EMBL" id="DTCM01000102">
    <property type="protein sequence ID" value="HGL41650.1"/>
    <property type="molecule type" value="Genomic_DNA"/>
</dbReference>
<evidence type="ECO:0000313" key="2">
    <source>
        <dbReference type="EMBL" id="HGL41650.1"/>
    </source>
</evidence>
<dbReference type="SUPFAM" id="SSF52540">
    <property type="entry name" value="P-loop containing nucleoside triphosphate hydrolases"/>
    <property type="match status" value="1"/>
</dbReference>
<evidence type="ECO:0000313" key="4">
    <source>
        <dbReference type="EMBL" id="HHN52683.1"/>
    </source>
</evidence>
<evidence type="ECO:0000313" key="3">
    <source>
        <dbReference type="EMBL" id="HGN90492.1"/>
    </source>
</evidence>
<comment type="caution">
    <text evidence="3">The sequence shown here is derived from an EMBL/GenBank/DDBJ whole genome shotgun (WGS) entry which is preliminary data.</text>
</comment>
<protein>
    <submittedName>
        <fullName evidence="3">DUF87 domain-containing protein</fullName>
    </submittedName>
</protein>
<dbReference type="AlphaFoldDB" id="A0A7C4I855"/>
<dbReference type="InterPro" id="IPR002789">
    <property type="entry name" value="HerA_central"/>
</dbReference>
<proteinExistence type="predicted"/>
<evidence type="ECO:0000259" key="1">
    <source>
        <dbReference type="Pfam" id="PF01935"/>
    </source>
</evidence>